<keyword evidence="2" id="KW-1185">Reference proteome</keyword>
<name>A0ABQ4EG36_9ACTN</name>
<sequence length="58" mass="5780">MPLAALAEYGLGGGGVSGRQQVVSVLSLTASQMWLAEQVDICTTGVLRAVVTGTGSAT</sequence>
<reference evidence="1 2" key="1">
    <citation type="submission" date="2021-01" db="EMBL/GenBank/DDBJ databases">
        <title>Whole genome shotgun sequence of Plantactinospora endophytica NBRC 110450.</title>
        <authorList>
            <person name="Komaki H."/>
            <person name="Tamura T."/>
        </authorList>
    </citation>
    <scope>NUCLEOTIDE SEQUENCE [LARGE SCALE GENOMIC DNA]</scope>
    <source>
        <strain evidence="1 2">NBRC 110450</strain>
    </source>
</reference>
<comment type="caution">
    <text evidence="1">The sequence shown here is derived from an EMBL/GenBank/DDBJ whole genome shotgun (WGS) entry which is preliminary data.</text>
</comment>
<accession>A0ABQ4EG36</accession>
<protein>
    <submittedName>
        <fullName evidence="1">Uncharacterized protein</fullName>
    </submittedName>
</protein>
<organism evidence="1 2">
    <name type="scientific">Plantactinospora endophytica</name>
    <dbReference type="NCBI Taxonomy" id="673535"/>
    <lineage>
        <taxon>Bacteria</taxon>
        <taxon>Bacillati</taxon>
        <taxon>Actinomycetota</taxon>
        <taxon>Actinomycetes</taxon>
        <taxon>Micromonosporales</taxon>
        <taxon>Micromonosporaceae</taxon>
        <taxon>Plantactinospora</taxon>
    </lineage>
</organism>
<dbReference type="EMBL" id="BONW01000054">
    <property type="protein sequence ID" value="GIG93226.1"/>
    <property type="molecule type" value="Genomic_DNA"/>
</dbReference>
<evidence type="ECO:0000313" key="1">
    <source>
        <dbReference type="EMBL" id="GIG93226.1"/>
    </source>
</evidence>
<dbReference type="Proteomes" id="UP000646749">
    <property type="component" value="Unassembled WGS sequence"/>
</dbReference>
<proteinExistence type="predicted"/>
<evidence type="ECO:0000313" key="2">
    <source>
        <dbReference type="Proteomes" id="UP000646749"/>
    </source>
</evidence>
<gene>
    <name evidence="1" type="ORF">Pen02_81620</name>
</gene>